<dbReference type="Proteomes" id="UP000499080">
    <property type="component" value="Unassembled WGS sequence"/>
</dbReference>
<organism evidence="1 2">
    <name type="scientific">Araneus ventricosus</name>
    <name type="common">Orbweaver spider</name>
    <name type="synonym">Epeira ventricosa</name>
    <dbReference type="NCBI Taxonomy" id="182803"/>
    <lineage>
        <taxon>Eukaryota</taxon>
        <taxon>Metazoa</taxon>
        <taxon>Ecdysozoa</taxon>
        <taxon>Arthropoda</taxon>
        <taxon>Chelicerata</taxon>
        <taxon>Arachnida</taxon>
        <taxon>Araneae</taxon>
        <taxon>Araneomorphae</taxon>
        <taxon>Entelegynae</taxon>
        <taxon>Araneoidea</taxon>
        <taxon>Araneidae</taxon>
        <taxon>Araneus</taxon>
    </lineage>
</organism>
<reference evidence="1 2" key="1">
    <citation type="journal article" date="2019" name="Sci. Rep.">
        <title>Orb-weaving spider Araneus ventricosus genome elucidates the spidroin gene catalogue.</title>
        <authorList>
            <person name="Kono N."/>
            <person name="Nakamura H."/>
            <person name="Ohtoshi R."/>
            <person name="Moran D.A.P."/>
            <person name="Shinohara A."/>
            <person name="Yoshida Y."/>
            <person name="Fujiwara M."/>
            <person name="Mori M."/>
            <person name="Tomita M."/>
            <person name="Arakawa K."/>
        </authorList>
    </citation>
    <scope>NUCLEOTIDE SEQUENCE [LARGE SCALE GENOMIC DNA]</scope>
</reference>
<dbReference type="AlphaFoldDB" id="A0A4Y2DTH5"/>
<evidence type="ECO:0000313" key="2">
    <source>
        <dbReference type="Proteomes" id="UP000499080"/>
    </source>
</evidence>
<gene>
    <name evidence="1" type="ORF">AVEN_200414_1</name>
</gene>
<feature type="non-terminal residue" evidence="1">
    <location>
        <position position="45"/>
    </location>
</feature>
<accession>A0A4Y2DTH5</accession>
<dbReference type="EMBL" id="BGPR01090504">
    <property type="protein sequence ID" value="GBM19587.1"/>
    <property type="molecule type" value="Genomic_DNA"/>
</dbReference>
<comment type="caution">
    <text evidence="1">The sequence shown here is derived from an EMBL/GenBank/DDBJ whole genome shotgun (WGS) entry which is preliminary data.</text>
</comment>
<proteinExistence type="predicted"/>
<name>A0A4Y2DTH5_ARAVE</name>
<sequence length="45" mass="4918">MSSDDTTTAICSLYALNVARMVQHSAVIQENIFPTFEPALPSLPH</sequence>
<keyword evidence="2" id="KW-1185">Reference proteome</keyword>
<protein>
    <submittedName>
        <fullName evidence="1">Uncharacterized protein</fullName>
    </submittedName>
</protein>
<evidence type="ECO:0000313" key="1">
    <source>
        <dbReference type="EMBL" id="GBM19587.1"/>
    </source>
</evidence>